<name>A0A6J7PIH5_9ZZZZ</name>
<protein>
    <submittedName>
        <fullName evidence="1">Unannotated protein</fullName>
    </submittedName>
</protein>
<sequence>MPRLITSQSVALIIVANIVKLLSRIWPGLSSPPLITSSSPVESIATRSLGYVKTCRALIAANTPTPAGLITDPAANTTSPVFTSSPISRIASPICAGLLHRTRVSLITVASSIITIASAPCGTGAPVMIRAACPAPIA</sequence>
<dbReference type="EMBL" id="CAFBOV010000164">
    <property type="protein sequence ID" value="CAB5001694.1"/>
    <property type="molecule type" value="Genomic_DNA"/>
</dbReference>
<proteinExistence type="predicted"/>
<reference evidence="1" key="1">
    <citation type="submission" date="2020-05" db="EMBL/GenBank/DDBJ databases">
        <authorList>
            <person name="Chiriac C."/>
            <person name="Salcher M."/>
            <person name="Ghai R."/>
            <person name="Kavagutti S V."/>
        </authorList>
    </citation>
    <scope>NUCLEOTIDE SEQUENCE</scope>
</reference>
<organism evidence="1">
    <name type="scientific">freshwater metagenome</name>
    <dbReference type="NCBI Taxonomy" id="449393"/>
    <lineage>
        <taxon>unclassified sequences</taxon>
        <taxon>metagenomes</taxon>
        <taxon>ecological metagenomes</taxon>
    </lineage>
</organism>
<evidence type="ECO:0000313" key="1">
    <source>
        <dbReference type="EMBL" id="CAB5001694.1"/>
    </source>
</evidence>
<dbReference type="AlphaFoldDB" id="A0A6J7PIH5"/>
<gene>
    <name evidence="1" type="ORF">UFOPK4020_00858</name>
</gene>
<accession>A0A6J7PIH5</accession>